<name>A0ABT3G3B5_9BACT</name>
<feature type="transmembrane region" description="Helical" evidence="2">
    <location>
        <begin position="6"/>
        <end position="25"/>
    </location>
</feature>
<sequence>MILFAAFAIVILMVATSLVGVLVGLRPRRSKGEDGELYVARDLRDLDPFAYRVFHDLYLPRPDGRGTTQVDHIVVSRFGIFVIETKNYAGWIFGGARQKMWTQSIFGRNTQFPNPLHQNHLHVLALQGFLGLPLRNFHSIVFFLDGDFRTEMPENVLCSDLCGWIGARQMPLMSEELLRDTVRKVEELVRVTNRGSAKVIHMEGLKAIHLPAEQPMVVQLHIAGNGQVVQPPPLPQSPWGPSQQRGELGLAVAERAPVSAG</sequence>
<dbReference type="PROSITE" id="PS50965">
    <property type="entry name" value="NERD"/>
    <property type="match status" value="1"/>
</dbReference>
<evidence type="ECO:0000259" key="3">
    <source>
        <dbReference type="PROSITE" id="PS50965"/>
    </source>
</evidence>
<comment type="caution">
    <text evidence="4">The sequence shown here is derived from an EMBL/GenBank/DDBJ whole genome shotgun (WGS) entry which is preliminary data.</text>
</comment>
<keyword evidence="2" id="KW-1133">Transmembrane helix</keyword>
<keyword evidence="2" id="KW-0812">Transmembrane</keyword>
<reference evidence="4" key="1">
    <citation type="submission" date="2022-10" db="EMBL/GenBank/DDBJ databases">
        <title>Luteolibacter sp. GHJ8, whole genome shotgun sequencing project.</title>
        <authorList>
            <person name="Zhao G."/>
            <person name="Shen L."/>
        </authorList>
    </citation>
    <scope>NUCLEOTIDE SEQUENCE</scope>
    <source>
        <strain evidence="4">GHJ8</strain>
    </source>
</reference>
<gene>
    <name evidence="4" type="ORF">OJ996_10365</name>
</gene>
<evidence type="ECO:0000313" key="4">
    <source>
        <dbReference type="EMBL" id="MCW1913981.1"/>
    </source>
</evidence>
<accession>A0ABT3G3B5</accession>
<dbReference type="RefSeq" id="WP_264513482.1">
    <property type="nucleotide sequence ID" value="NZ_JAPDDR010000004.1"/>
</dbReference>
<dbReference type="InterPro" id="IPR011528">
    <property type="entry name" value="NERD"/>
</dbReference>
<dbReference type="Pfam" id="PF08378">
    <property type="entry name" value="NERD"/>
    <property type="match status" value="1"/>
</dbReference>
<feature type="region of interest" description="Disordered" evidence="1">
    <location>
        <begin position="229"/>
        <end position="250"/>
    </location>
</feature>
<proteinExistence type="predicted"/>
<dbReference type="Proteomes" id="UP001165653">
    <property type="component" value="Unassembled WGS sequence"/>
</dbReference>
<organism evidence="4 5">
    <name type="scientific">Luteolibacter rhizosphaerae</name>
    <dbReference type="NCBI Taxonomy" id="2989719"/>
    <lineage>
        <taxon>Bacteria</taxon>
        <taxon>Pseudomonadati</taxon>
        <taxon>Verrucomicrobiota</taxon>
        <taxon>Verrucomicrobiia</taxon>
        <taxon>Verrucomicrobiales</taxon>
        <taxon>Verrucomicrobiaceae</taxon>
        <taxon>Luteolibacter</taxon>
    </lineage>
</organism>
<keyword evidence="5" id="KW-1185">Reference proteome</keyword>
<dbReference type="EMBL" id="JAPDDR010000004">
    <property type="protein sequence ID" value="MCW1913981.1"/>
    <property type="molecule type" value="Genomic_DNA"/>
</dbReference>
<evidence type="ECO:0000313" key="5">
    <source>
        <dbReference type="Proteomes" id="UP001165653"/>
    </source>
</evidence>
<feature type="domain" description="NERD" evidence="3">
    <location>
        <begin position="31"/>
        <end position="149"/>
    </location>
</feature>
<keyword evidence="2" id="KW-0472">Membrane</keyword>
<evidence type="ECO:0000256" key="1">
    <source>
        <dbReference type="SAM" id="MobiDB-lite"/>
    </source>
</evidence>
<evidence type="ECO:0000256" key="2">
    <source>
        <dbReference type="SAM" id="Phobius"/>
    </source>
</evidence>
<protein>
    <submittedName>
        <fullName evidence="4">NERD domain-containing protein</fullName>
    </submittedName>
</protein>